<dbReference type="Pfam" id="PF06742">
    <property type="entry name" value="DUF1214"/>
    <property type="match status" value="1"/>
</dbReference>
<evidence type="ECO:0000259" key="1">
    <source>
        <dbReference type="Pfam" id="PF06742"/>
    </source>
</evidence>
<gene>
    <name evidence="3" type="ORF">ACFQ2S_00025</name>
</gene>
<dbReference type="InterPro" id="IPR010621">
    <property type="entry name" value="DUF1214"/>
</dbReference>
<dbReference type="Pfam" id="PF06863">
    <property type="entry name" value="DUF1254"/>
    <property type="match status" value="1"/>
</dbReference>
<dbReference type="PANTHER" id="PTHR36509">
    <property type="entry name" value="BLL3101 PROTEIN"/>
    <property type="match status" value="1"/>
</dbReference>
<evidence type="ECO:0000313" key="3">
    <source>
        <dbReference type="EMBL" id="MFD0978030.1"/>
    </source>
</evidence>
<sequence length="353" mass="38623">MSRSQIIAAVIAVAGATFSADSAIGQSASDSLRALLEAREVPVTIDNFIRAATDIELDKYVSLAGGVNRFFHFRDPTPVENQPTIRMNRDTLYSVAVIDISEGATLTLPDAGDRYMSAMVINQDHFINEVFHGGGTYTLDMETFDTPYVIVFMRTLVDAADPDDVAEVNALQDLMTLEAASAAPFIPPDYDEESFQGLLRATIEIGRYAPDSTHTFGRREAVEPVRHFLGTAVGWGGLPEEEAYYLNVEPGLPIGEYKIEVPADVPVDAFWSISLYNAEGFFEPNALGAYNINSVTGTRNDDGSMTVHLGGCDDGRVNCLPIMDGWNYNVRLYQPRAEILDGSWTFPTAEPAK</sequence>
<feature type="domain" description="DUF1214" evidence="1">
    <location>
        <begin position="256"/>
        <end position="336"/>
    </location>
</feature>
<proteinExistence type="predicted"/>
<evidence type="ECO:0000313" key="4">
    <source>
        <dbReference type="Proteomes" id="UP001597108"/>
    </source>
</evidence>
<organism evidence="3 4">
    <name type="scientific">Tropicimonas aquimaris</name>
    <dbReference type="NCBI Taxonomy" id="914152"/>
    <lineage>
        <taxon>Bacteria</taxon>
        <taxon>Pseudomonadati</taxon>
        <taxon>Pseudomonadota</taxon>
        <taxon>Alphaproteobacteria</taxon>
        <taxon>Rhodobacterales</taxon>
        <taxon>Roseobacteraceae</taxon>
        <taxon>Tropicimonas</taxon>
    </lineage>
</organism>
<dbReference type="EMBL" id="JBHTJT010000002">
    <property type="protein sequence ID" value="MFD0978030.1"/>
    <property type="molecule type" value="Genomic_DNA"/>
</dbReference>
<keyword evidence="4" id="KW-1185">Reference proteome</keyword>
<dbReference type="Gene3D" id="2.60.120.600">
    <property type="entry name" value="Domain of unknown function DUF1214, C-terminal domain"/>
    <property type="match status" value="1"/>
</dbReference>
<name>A0ABW3IJG8_9RHOB</name>
<evidence type="ECO:0000259" key="2">
    <source>
        <dbReference type="Pfam" id="PF06863"/>
    </source>
</evidence>
<protein>
    <submittedName>
        <fullName evidence="3">DUF1214 domain-containing protein</fullName>
    </submittedName>
</protein>
<reference evidence="4" key="1">
    <citation type="journal article" date="2019" name="Int. J. Syst. Evol. Microbiol.">
        <title>The Global Catalogue of Microorganisms (GCM) 10K type strain sequencing project: providing services to taxonomists for standard genome sequencing and annotation.</title>
        <authorList>
            <consortium name="The Broad Institute Genomics Platform"/>
            <consortium name="The Broad Institute Genome Sequencing Center for Infectious Disease"/>
            <person name="Wu L."/>
            <person name="Ma J."/>
        </authorList>
    </citation>
    <scope>NUCLEOTIDE SEQUENCE [LARGE SCALE GENOMIC DNA]</scope>
    <source>
        <strain evidence="4">CCUG 60524</strain>
    </source>
</reference>
<dbReference type="InterPro" id="IPR010679">
    <property type="entry name" value="DUF1254"/>
</dbReference>
<comment type="caution">
    <text evidence="3">The sequence shown here is derived from an EMBL/GenBank/DDBJ whole genome shotgun (WGS) entry which is preliminary data.</text>
</comment>
<dbReference type="Proteomes" id="UP001597108">
    <property type="component" value="Unassembled WGS sequence"/>
</dbReference>
<dbReference type="InterPro" id="IPR037049">
    <property type="entry name" value="DUF1214_C_sf"/>
</dbReference>
<dbReference type="SUPFAM" id="SSF160935">
    <property type="entry name" value="VPA0735-like"/>
    <property type="match status" value="1"/>
</dbReference>
<dbReference type="PANTHER" id="PTHR36509:SF2">
    <property type="entry name" value="BLL3101 PROTEIN"/>
    <property type="match status" value="1"/>
</dbReference>
<feature type="domain" description="DUF1254" evidence="2">
    <location>
        <begin position="67"/>
        <end position="122"/>
    </location>
</feature>
<accession>A0ABW3IJG8</accession>
<dbReference type="RefSeq" id="WP_386071675.1">
    <property type="nucleotide sequence ID" value="NZ_JBHTJT010000002.1"/>
</dbReference>